<dbReference type="InterPro" id="IPR010006">
    <property type="entry name" value="Phage_P4_Psu"/>
</dbReference>
<sequence>MSDTPLQQAFAVCQANKTAWQNKKDELKAAETALDEQLAPGHPRNAERITYLSEYIDVKQWEITCAAGRYIRSHEAVQHTSICHSLNAFMKQNGAALVSTLAPELMGINQLPAAIRELAIRRATHYVGEALRDYLATGPEIHYTAENSDILTAIGFRPDKASRADTQQKYTPAQNHVYAHRQTELSQQPPA</sequence>
<evidence type="ECO:0000313" key="2">
    <source>
        <dbReference type="EMBL" id="KFC79037.1"/>
    </source>
</evidence>
<feature type="region of interest" description="Disordered" evidence="1">
    <location>
        <begin position="162"/>
        <end position="191"/>
    </location>
</feature>
<proteinExistence type="predicted"/>
<feature type="compositionally biased region" description="Polar residues" evidence="1">
    <location>
        <begin position="164"/>
        <end position="174"/>
    </location>
</feature>
<dbReference type="RefSeq" id="WP_034497820.1">
    <property type="nucleotide sequence ID" value="NZ_JMPI01000053.1"/>
</dbReference>
<evidence type="ECO:0000313" key="3">
    <source>
        <dbReference type="Proteomes" id="UP000028653"/>
    </source>
</evidence>
<dbReference type="Gene3D" id="1.20.58.1090">
    <property type="entry name" value="Phage polarity suppression protein monomer"/>
    <property type="match status" value="1"/>
</dbReference>
<dbReference type="OrthoDB" id="6571711at2"/>
<gene>
    <name evidence="2" type="ORF">GBAG_3165</name>
</gene>
<dbReference type="STRING" id="1006004.GBAG_3165"/>
<keyword evidence="3" id="KW-1185">Reference proteome</keyword>
<dbReference type="EMBL" id="JMPI01000053">
    <property type="protein sequence ID" value="KFC79037.1"/>
    <property type="molecule type" value="Genomic_DNA"/>
</dbReference>
<comment type="caution">
    <text evidence="2">The sequence shown here is derived from an EMBL/GenBank/DDBJ whole genome shotgun (WGS) entry which is preliminary data.</text>
</comment>
<evidence type="ECO:0000256" key="1">
    <source>
        <dbReference type="SAM" id="MobiDB-lite"/>
    </source>
</evidence>
<name>A0A085G5P2_9ENTR</name>
<accession>A0A085G5P2</accession>
<protein>
    <submittedName>
        <fullName evidence="2">Phage polarity suppression protein</fullName>
    </submittedName>
</protein>
<reference evidence="2 3" key="1">
    <citation type="submission" date="2014-05" db="EMBL/GenBank/DDBJ databases">
        <title>ATOL: Assembling a taxonomically balanced genome-scale reconstruction of the evolutionary history of the Enterobacteriaceae.</title>
        <authorList>
            <person name="Plunkett G.III."/>
            <person name="Neeno-Eckwall E.C."/>
            <person name="Glasner J.D."/>
            <person name="Perna N.T."/>
        </authorList>
    </citation>
    <scope>NUCLEOTIDE SEQUENCE [LARGE SCALE GENOMIC DNA]</scope>
    <source>
        <strain evidence="2 3">ATCC 33320</strain>
    </source>
</reference>
<dbReference type="eggNOG" id="ENOG502ZADE">
    <property type="taxonomic scope" value="Bacteria"/>
</dbReference>
<dbReference type="Proteomes" id="UP000028653">
    <property type="component" value="Unassembled WGS sequence"/>
</dbReference>
<dbReference type="AlphaFoldDB" id="A0A085G5P2"/>
<dbReference type="Pfam" id="PF07455">
    <property type="entry name" value="Psu"/>
    <property type="match status" value="1"/>
</dbReference>
<organism evidence="2 3">
    <name type="scientific">Buttiauxella agrestis ATCC 33320</name>
    <dbReference type="NCBI Taxonomy" id="1006004"/>
    <lineage>
        <taxon>Bacteria</taxon>
        <taxon>Pseudomonadati</taxon>
        <taxon>Pseudomonadota</taxon>
        <taxon>Gammaproteobacteria</taxon>
        <taxon>Enterobacterales</taxon>
        <taxon>Enterobacteriaceae</taxon>
        <taxon>Buttiauxella</taxon>
    </lineage>
</organism>